<evidence type="ECO:0000313" key="3">
    <source>
        <dbReference type="Proteomes" id="UP000250086"/>
    </source>
</evidence>
<dbReference type="EMBL" id="UAPV01000001">
    <property type="protein sequence ID" value="SPT70424.1"/>
    <property type="molecule type" value="Genomic_DNA"/>
</dbReference>
<evidence type="ECO:0000259" key="1">
    <source>
        <dbReference type="Pfam" id="PF13395"/>
    </source>
</evidence>
<accession>A0A2X0V7J1</accession>
<proteinExistence type="predicted"/>
<organism evidence="2 3">
    <name type="scientific">Anaerobiospirillum thomasii</name>
    <dbReference type="NCBI Taxonomy" id="179995"/>
    <lineage>
        <taxon>Bacteria</taxon>
        <taxon>Pseudomonadati</taxon>
        <taxon>Pseudomonadota</taxon>
        <taxon>Gammaproteobacteria</taxon>
        <taxon>Aeromonadales</taxon>
        <taxon>Succinivibrionaceae</taxon>
        <taxon>Anaerobiospirillum</taxon>
    </lineage>
</organism>
<evidence type="ECO:0000313" key="2">
    <source>
        <dbReference type="EMBL" id="SPT70424.1"/>
    </source>
</evidence>
<keyword evidence="3" id="KW-1185">Reference proteome</keyword>
<dbReference type="InterPro" id="IPR003615">
    <property type="entry name" value="HNH_nuc"/>
</dbReference>
<name>A0A2X0V7J1_9GAMM</name>
<dbReference type="Proteomes" id="UP000250086">
    <property type="component" value="Unassembled WGS sequence"/>
</dbReference>
<gene>
    <name evidence="2" type="ORF">NCTC13093_01839</name>
</gene>
<dbReference type="AlphaFoldDB" id="A0A2X0V7J1"/>
<dbReference type="Pfam" id="PF13395">
    <property type="entry name" value="HNH_4"/>
    <property type="match status" value="1"/>
</dbReference>
<dbReference type="Gene3D" id="1.10.30.50">
    <property type="match status" value="1"/>
</dbReference>
<reference evidence="2 3" key="1">
    <citation type="submission" date="2018-06" db="EMBL/GenBank/DDBJ databases">
        <authorList>
            <consortium name="Pathogen Informatics"/>
            <person name="Doyle S."/>
        </authorList>
    </citation>
    <scope>NUCLEOTIDE SEQUENCE [LARGE SCALE GENOMIC DNA]</scope>
    <source>
        <strain evidence="2 3">NCTC13093</strain>
    </source>
</reference>
<dbReference type="RefSeq" id="WP_113744499.1">
    <property type="nucleotide sequence ID" value="NZ_UAPV01000001.1"/>
</dbReference>
<feature type="domain" description="HNH nuclease" evidence="1">
    <location>
        <begin position="253"/>
        <end position="300"/>
    </location>
</feature>
<protein>
    <submittedName>
        <fullName evidence="2">Uncharacterized protein conserved in bacteria</fullName>
    </submittedName>
</protein>
<sequence length="381" mass="43903">MYKMQLPESKTIETSKIAGIFLNVTNSYKYYFFIAILYILQKRACSDQTLALKGCKIEAKEIASTMLGLAWHAKTVYNLNFGTQDTLAAKIDILKGTLDIKEHLSSQAVIEQIRGSKDLPAIKKLLKDLLKYVPVKFLSPWTGSRKDTGPENLEIGRLSCSPIINAPYRLNLNDGGTICLSIELYAHYCEYFLTNYPILMDFSYYNLAQYLQRLNLCTPNLLQKIIYQKDRDSMTAQRAIFTRFMQYHQSLQCIYTQKTLDINNFALDHFMPWSFVAHNQIWNLIPVEQSINSIKSNRIPNLDLYLKDFAKVHHALIKDFEDHKFKGLNTANLETMKSYNTLGYSSKELSLMDDRSFYDTMFSVMKPLSVQALYSGFNLFG</sequence>